<gene>
    <name evidence="5" type="ORF">MNBD_BACTEROID03-804</name>
</gene>
<dbReference type="PANTHER" id="PTHR43085:SF54">
    <property type="entry name" value="PUTATIVE-RELATED"/>
    <property type="match status" value="1"/>
</dbReference>
<dbReference type="InterPro" id="IPR050306">
    <property type="entry name" value="PfkB_Carbo_kinase"/>
</dbReference>
<dbReference type="AlphaFoldDB" id="A0A3B0TGI0"/>
<dbReference type="PRINTS" id="PR00990">
    <property type="entry name" value="RIBOKINASE"/>
</dbReference>
<dbReference type="GO" id="GO:0006000">
    <property type="term" value="P:fructose metabolic process"/>
    <property type="evidence" value="ECO:0007669"/>
    <property type="project" value="UniProtKB-ARBA"/>
</dbReference>
<evidence type="ECO:0000256" key="1">
    <source>
        <dbReference type="ARBA" id="ARBA00010688"/>
    </source>
</evidence>
<dbReference type="PROSITE" id="PS00583">
    <property type="entry name" value="PFKB_KINASES_1"/>
    <property type="match status" value="1"/>
</dbReference>
<organism evidence="5">
    <name type="scientific">hydrothermal vent metagenome</name>
    <dbReference type="NCBI Taxonomy" id="652676"/>
    <lineage>
        <taxon>unclassified sequences</taxon>
        <taxon>metagenomes</taxon>
        <taxon>ecological metagenomes</taxon>
    </lineage>
</organism>
<accession>A0A3B0TGI0</accession>
<reference evidence="5" key="1">
    <citation type="submission" date="2018-06" db="EMBL/GenBank/DDBJ databases">
        <authorList>
            <person name="Zhirakovskaya E."/>
        </authorList>
    </citation>
    <scope>NUCLEOTIDE SEQUENCE</scope>
</reference>
<name>A0A3B0TGI0_9ZZZZ</name>
<dbReference type="SUPFAM" id="SSF53613">
    <property type="entry name" value="Ribokinase-like"/>
    <property type="match status" value="1"/>
</dbReference>
<dbReference type="EMBL" id="UOEL01000125">
    <property type="protein sequence ID" value="VAW15243.1"/>
    <property type="molecule type" value="Genomic_DNA"/>
</dbReference>
<feature type="domain" description="Carbohydrate kinase PfkB" evidence="4">
    <location>
        <begin position="1"/>
        <end position="309"/>
    </location>
</feature>
<dbReference type="InterPro" id="IPR029056">
    <property type="entry name" value="Ribokinase-like"/>
</dbReference>
<evidence type="ECO:0000313" key="5">
    <source>
        <dbReference type="EMBL" id="VAW15243.1"/>
    </source>
</evidence>
<dbReference type="InterPro" id="IPR002139">
    <property type="entry name" value="Ribo/fructo_kinase"/>
</dbReference>
<dbReference type="PANTHER" id="PTHR43085">
    <property type="entry name" value="HEXOKINASE FAMILY MEMBER"/>
    <property type="match status" value="1"/>
</dbReference>
<dbReference type="CDD" id="cd01167">
    <property type="entry name" value="bac_FRK"/>
    <property type="match status" value="1"/>
</dbReference>
<protein>
    <submittedName>
        <fullName evidence="5">Fructokinase</fullName>
        <ecNumber evidence="5">2.7.1.4</ecNumber>
    </submittedName>
</protein>
<dbReference type="InterPro" id="IPR002173">
    <property type="entry name" value="Carboh/pur_kinase_PfkB_CS"/>
</dbReference>
<comment type="similarity">
    <text evidence="1">Belongs to the carbohydrate kinase PfkB family.</text>
</comment>
<sequence>MKQVYCIGELLIDFVAEKQGNNLSKAHHFTKKAGGAPANVACAIAKLGGASKFIGCVGNDSFGLFLLEILEKNNVDISFAQRSKTFTTLAFVSLAEGGERDFVFSRGADKKLKYDPEIKKEFKGNILHLGAATALLGGDLEKAYGRYFFDALTLNTFISFDPNFRGDLWKGEENIFIKKCATFIEKSHLCKFSLEEIQLLSGKENMKEACDVIHEVGAQIITVTLGSEGTLVSTMNRKEIIPSIVVSLVDTTGAGDAFIGCLLQQISILADPHDILNDYENLLKMVKNANKARALTTTNFGAIPSLPTREAVFDSSEPHQ</sequence>
<keyword evidence="3 5" id="KW-0418">Kinase</keyword>
<keyword evidence="2 5" id="KW-0808">Transferase</keyword>
<proteinExistence type="inferred from homology"/>
<evidence type="ECO:0000259" key="4">
    <source>
        <dbReference type="Pfam" id="PF00294"/>
    </source>
</evidence>
<dbReference type="InterPro" id="IPR011611">
    <property type="entry name" value="PfkB_dom"/>
</dbReference>
<dbReference type="EC" id="2.7.1.4" evidence="5"/>
<dbReference type="Gene3D" id="3.40.1190.20">
    <property type="match status" value="1"/>
</dbReference>
<evidence type="ECO:0000256" key="2">
    <source>
        <dbReference type="ARBA" id="ARBA00022679"/>
    </source>
</evidence>
<evidence type="ECO:0000256" key="3">
    <source>
        <dbReference type="ARBA" id="ARBA00022777"/>
    </source>
</evidence>
<dbReference type="GO" id="GO:0008865">
    <property type="term" value="F:fructokinase activity"/>
    <property type="evidence" value="ECO:0007669"/>
    <property type="project" value="UniProtKB-EC"/>
</dbReference>
<dbReference type="Pfam" id="PF00294">
    <property type="entry name" value="PfkB"/>
    <property type="match status" value="1"/>
</dbReference>